<organism evidence="8">
    <name type="scientific">viral metagenome</name>
    <dbReference type="NCBI Taxonomy" id="1070528"/>
    <lineage>
        <taxon>unclassified sequences</taxon>
        <taxon>metagenomes</taxon>
        <taxon>organismal metagenomes</taxon>
    </lineage>
</organism>
<evidence type="ECO:0000313" key="8">
    <source>
        <dbReference type="EMBL" id="QHS98486.1"/>
    </source>
</evidence>
<dbReference type="GO" id="GO:0051015">
    <property type="term" value="F:actin filament binding"/>
    <property type="evidence" value="ECO:0007669"/>
    <property type="project" value="TreeGrafter"/>
</dbReference>
<evidence type="ECO:0000256" key="6">
    <source>
        <dbReference type="SAM" id="Coils"/>
    </source>
</evidence>
<evidence type="ECO:0000256" key="5">
    <source>
        <dbReference type="ARBA" id="ARBA00023203"/>
    </source>
</evidence>
<keyword evidence="3" id="KW-0518">Myosin</keyword>
<dbReference type="PANTHER" id="PTHR13140:SF706">
    <property type="entry name" value="DILUTE CLASS UNCONVENTIONAL MYOSIN, ISOFORM C"/>
    <property type="match status" value="1"/>
</dbReference>
<dbReference type="SUPFAM" id="SSF52540">
    <property type="entry name" value="P-loop containing nucleoside triphosphate hydrolases"/>
    <property type="match status" value="1"/>
</dbReference>
<evidence type="ECO:0000256" key="1">
    <source>
        <dbReference type="ARBA" id="ARBA00022741"/>
    </source>
</evidence>
<dbReference type="GO" id="GO:0016459">
    <property type="term" value="C:myosin complex"/>
    <property type="evidence" value="ECO:0007669"/>
    <property type="project" value="UniProtKB-KW"/>
</dbReference>
<dbReference type="Gene3D" id="1.20.58.530">
    <property type="match status" value="1"/>
</dbReference>
<dbReference type="PROSITE" id="PS50096">
    <property type="entry name" value="IQ"/>
    <property type="match status" value="1"/>
</dbReference>
<keyword evidence="6" id="KW-0175">Coiled coil</keyword>
<dbReference type="PANTHER" id="PTHR13140">
    <property type="entry name" value="MYOSIN"/>
    <property type="match status" value="1"/>
</dbReference>
<dbReference type="SMART" id="SM00242">
    <property type="entry name" value="MYSc"/>
    <property type="match status" value="1"/>
</dbReference>
<dbReference type="Pfam" id="PF00063">
    <property type="entry name" value="Myosin_head"/>
    <property type="match status" value="1"/>
</dbReference>
<dbReference type="GO" id="GO:0000146">
    <property type="term" value="F:microfilament motor activity"/>
    <property type="evidence" value="ECO:0007669"/>
    <property type="project" value="TreeGrafter"/>
</dbReference>
<dbReference type="EMBL" id="MN739317">
    <property type="protein sequence ID" value="QHS98486.1"/>
    <property type="molecule type" value="Genomic_DNA"/>
</dbReference>
<proteinExistence type="predicted"/>
<keyword evidence="4" id="KW-0505">Motor protein</keyword>
<feature type="domain" description="Myosin motor" evidence="7">
    <location>
        <begin position="52"/>
        <end position="688"/>
    </location>
</feature>
<dbReference type="PROSITE" id="PS51456">
    <property type="entry name" value="MYOSIN_MOTOR"/>
    <property type="match status" value="1"/>
</dbReference>
<dbReference type="GO" id="GO:0007015">
    <property type="term" value="P:actin filament organization"/>
    <property type="evidence" value="ECO:0007669"/>
    <property type="project" value="TreeGrafter"/>
</dbReference>
<dbReference type="SMART" id="SM00015">
    <property type="entry name" value="IQ"/>
    <property type="match status" value="3"/>
</dbReference>
<protein>
    <recommendedName>
        <fullName evidence="7">Myosin motor domain-containing protein</fullName>
    </recommendedName>
</protein>
<dbReference type="Gene3D" id="1.20.5.4820">
    <property type="match status" value="1"/>
</dbReference>
<keyword evidence="5" id="KW-0009">Actin-binding</keyword>
<dbReference type="PRINTS" id="PR00193">
    <property type="entry name" value="MYOSINHEAVY"/>
</dbReference>
<dbReference type="InterPro" id="IPR036961">
    <property type="entry name" value="Kinesin_motor_dom_sf"/>
</dbReference>
<sequence>MNSNIVWVKIKNEWLEGELLSENLSNNNYLISISGESFECSNYEKHNNIENLKTDNLVDIPHLNEPSILQAIHIRYNDDIIYTYTGKILISLNPFKNLDLFTDDIISAYKNNSKNLKPHLYQIADDAYKNLLKFHKNQTILVSGESGSGKTYSTRCIIKYLTNLSKNKSTIENMVVQSNPILESFGNAKTLRNDNSSRFGKFIKIQIKDYSIVGCNIETYLLEKIRLIHQENKERNFHIFYQLLNSKLKSKYYLKNFEDYAFLNNRYIECKGVDDKKDFDTLLKAFKIMGFDDDIVDKILGIVSSVLHMGNIIIDDDGNINNSEELEYVSKLLNISQECLIESISYRFMKTRDEIIKIKLNKENTIKCRNSLIMKLYENTFNYIVKIINMNLKCDCGTFIGILDIFGFESFENNFFEQFCINYTNENLQEQFNNYIFKLEQKEYETEGIDWSHITFPDNKGCLDLIEGKGGILKMLDEECKLSRGTDIGFTNKLLKKYDTNEYLKKNKKFASEKFIISHYAGNVEYNTIGFRNKNLDHVNEKILDILNSIDITKTTMTISSRIKAKSVAIQFKNQLALLMKLIGETTPYYIRCIKPNDNNVCDVFDRIRVNQQIKYSGVLSAIKVSRAGYPIRFLKDNFKKRYSVIKKFLKNELCFLEENVEGESFEMGKTKIFLKNDAYDFLEDERNDAINDSIILIQKNWRKYYIQKTYRYILNVIIKLQSFSRMCIAKKKKYFLILTKSSIIIQKNIRMVVFRNKYKNILKKFVVIQKWYKKNKLDYKIRCVSKIQYFYRAQKQRIFMKNKIIQQRRWELMTESWEKQERIRLDKNRIKAEELKREHDLKIQKIQQQEKEFFERIEREKLERKREEELLKLQHIKREKEIEKRSRELEEKSKRLAADNEMFRNSIQENVNKKIKMASQMEKLMIQNRRMQIQMKRMVEMRNEEKNCIVS</sequence>
<evidence type="ECO:0000256" key="3">
    <source>
        <dbReference type="ARBA" id="ARBA00023123"/>
    </source>
</evidence>
<feature type="coiled-coil region" evidence="6">
    <location>
        <begin position="819"/>
        <end position="900"/>
    </location>
</feature>
<evidence type="ECO:0000256" key="2">
    <source>
        <dbReference type="ARBA" id="ARBA00022840"/>
    </source>
</evidence>
<reference evidence="8" key="1">
    <citation type="journal article" date="2020" name="Nature">
        <title>Giant virus diversity and host interactions through global metagenomics.</title>
        <authorList>
            <person name="Schulz F."/>
            <person name="Roux S."/>
            <person name="Paez-Espino D."/>
            <person name="Jungbluth S."/>
            <person name="Walsh D.A."/>
            <person name="Denef V.J."/>
            <person name="McMahon K.D."/>
            <person name="Konstantinidis K.T."/>
            <person name="Eloe-Fadrosh E.A."/>
            <person name="Kyrpides N.C."/>
            <person name="Woyke T."/>
        </authorList>
    </citation>
    <scope>NUCLEOTIDE SEQUENCE</scope>
    <source>
        <strain evidence="8">GVMAG-M-3300020185-18</strain>
    </source>
</reference>
<accession>A0A6C0C298</accession>
<dbReference type="AlphaFoldDB" id="A0A6C0C298"/>
<dbReference type="Gene3D" id="1.20.120.720">
    <property type="entry name" value="Myosin VI head, motor domain, U50 subdomain"/>
    <property type="match status" value="1"/>
</dbReference>
<dbReference type="Gene3D" id="3.40.850.10">
    <property type="entry name" value="Kinesin motor domain"/>
    <property type="match status" value="1"/>
</dbReference>
<dbReference type="CDD" id="cd00124">
    <property type="entry name" value="MYSc"/>
    <property type="match status" value="1"/>
</dbReference>
<keyword evidence="1" id="KW-0547">Nucleotide-binding</keyword>
<dbReference type="FunFam" id="1.10.10.820:FF:000001">
    <property type="entry name" value="Myosin heavy chain"/>
    <property type="match status" value="1"/>
</dbReference>
<dbReference type="Gene3D" id="1.10.10.820">
    <property type="match status" value="1"/>
</dbReference>
<dbReference type="GO" id="GO:0005524">
    <property type="term" value="F:ATP binding"/>
    <property type="evidence" value="ECO:0007669"/>
    <property type="project" value="UniProtKB-KW"/>
</dbReference>
<evidence type="ECO:0000259" key="7">
    <source>
        <dbReference type="PROSITE" id="PS51456"/>
    </source>
</evidence>
<name>A0A6C0C298_9ZZZZ</name>
<keyword evidence="2" id="KW-0067">ATP-binding</keyword>
<dbReference type="GO" id="GO:0005737">
    <property type="term" value="C:cytoplasm"/>
    <property type="evidence" value="ECO:0007669"/>
    <property type="project" value="TreeGrafter"/>
</dbReference>
<dbReference type="Pfam" id="PF00612">
    <property type="entry name" value="IQ"/>
    <property type="match status" value="1"/>
</dbReference>
<dbReference type="GO" id="GO:0016020">
    <property type="term" value="C:membrane"/>
    <property type="evidence" value="ECO:0007669"/>
    <property type="project" value="TreeGrafter"/>
</dbReference>
<dbReference type="InterPro" id="IPR000048">
    <property type="entry name" value="IQ_motif_EF-hand-BS"/>
</dbReference>
<evidence type="ECO:0000256" key="4">
    <source>
        <dbReference type="ARBA" id="ARBA00023175"/>
    </source>
</evidence>
<dbReference type="InterPro" id="IPR001609">
    <property type="entry name" value="Myosin_head_motor_dom-like"/>
</dbReference>
<dbReference type="InterPro" id="IPR027417">
    <property type="entry name" value="P-loop_NTPase"/>
</dbReference>